<organism evidence="8 9">
    <name type="scientific">Acipenser oxyrinchus oxyrinchus</name>
    <dbReference type="NCBI Taxonomy" id="40147"/>
    <lineage>
        <taxon>Eukaryota</taxon>
        <taxon>Metazoa</taxon>
        <taxon>Chordata</taxon>
        <taxon>Craniata</taxon>
        <taxon>Vertebrata</taxon>
        <taxon>Euteleostomi</taxon>
        <taxon>Actinopterygii</taxon>
        <taxon>Chondrostei</taxon>
        <taxon>Acipenseriformes</taxon>
        <taxon>Acipenseridae</taxon>
        <taxon>Acipenser</taxon>
    </lineage>
</organism>
<feature type="region of interest" description="Disordered" evidence="7">
    <location>
        <begin position="307"/>
        <end position="343"/>
    </location>
</feature>
<feature type="compositionally biased region" description="Polar residues" evidence="7">
    <location>
        <begin position="92"/>
        <end position="102"/>
    </location>
</feature>
<feature type="region of interest" description="Disordered" evidence="7">
    <location>
        <begin position="632"/>
        <end position="651"/>
    </location>
</feature>
<dbReference type="Gene3D" id="1.25.40.20">
    <property type="entry name" value="Ankyrin repeat-containing domain"/>
    <property type="match status" value="1"/>
</dbReference>
<feature type="repeat" description="ANK" evidence="5">
    <location>
        <begin position="944"/>
        <end position="977"/>
    </location>
</feature>
<dbReference type="InterPro" id="IPR021939">
    <property type="entry name" value="KN_motif"/>
</dbReference>
<name>A0AAD8CV14_ACIOX</name>
<dbReference type="InterPro" id="IPR002110">
    <property type="entry name" value="Ankyrin_rpt"/>
</dbReference>
<feature type="compositionally biased region" description="Low complexity" evidence="7">
    <location>
        <begin position="72"/>
        <end position="82"/>
    </location>
</feature>
<dbReference type="InterPro" id="IPR047184">
    <property type="entry name" value="KANK1-4"/>
</dbReference>
<keyword evidence="1" id="KW-0597">Phosphoprotein</keyword>
<evidence type="ECO:0000256" key="5">
    <source>
        <dbReference type="PROSITE-ProRule" id="PRU00023"/>
    </source>
</evidence>
<feature type="compositionally biased region" description="Polar residues" evidence="7">
    <location>
        <begin position="583"/>
        <end position="593"/>
    </location>
</feature>
<feature type="repeat" description="ANK" evidence="5">
    <location>
        <begin position="839"/>
        <end position="864"/>
    </location>
</feature>
<dbReference type="PANTHER" id="PTHR24168:SF23">
    <property type="entry name" value="KN MOTIF AND ANKYRIN REPEAT DOMAIN-CONTAINING PROTEIN 3"/>
    <property type="match status" value="1"/>
</dbReference>
<keyword evidence="9" id="KW-1185">Reference proteome</keyword>
<keyword evidence="3 5" id="KW-0040">ANK repeat</keyword>
<dbReference type="PROSITE" id="PS50297">
    <property type="entry name" value="ANK_REP_REGION"/>
    <property type="match status" value="2"/>
</dbReference>
<dbReference type="GO" id="GO:0030837">
    <property type="term" value="P:negative regulation of actin filament polymerization"/>
    <property type="evidence" value="ECO:0007669"/>
    <property type="project" value="InterPro"/>
</dbReference>
<dbReference type="FunFam" id="1.25.40.20:FF:000017">
    <property type="entry name" value="KN motif and ankyrin repeat domain-containing protein 1"/>
    <property type="match status" value="1"/>
</dbReference>
<feature type="coiled-coil region" evidence="6">
    <location>
        <begin position="259"/>
        <end position="303"/>
    </location>
</feature>
<feature type="region of interest" description="Disordered" evidence="7">
    <location>
        <begin position="662"/>
        <end position="756"/>
    </location>
</feature>
<dbReference type="GO" id="GO:0005856">
    <property type="term" value="C:cytoskeleton"/>
    <property type="evidence" value="ECO:0007669"/>
    <property type="project" value="TreeGrafter"/>
</dbReference>
<feature type="compositionally biased region" description="Basic and acidic residues" evidence="7">
    <location>
        <begin position="613"/>
        <end position="623"/>
    </location>
</feature>
<feature type="compositionally biased region" description="Basic and acidic residues" evidence="7">
    <location>
        <begin position="497"/>
        <end position="508"/>
    </location>
</feature>
<feature type="region of interest" description="Disordered" evidence="7">
    <location>
        <begin position="557"/>
        <end position="624"/>
    </location>
</feature>
<feature type="region of interest" description="Disordered" evidence="7">
    <location>
        <begin position="494"/>
        <end position="516"/>
    </location>
</feature>
<dbReference type="PANTHER" id="PTHR24168">
    <property type="entry name" value="KN MOTIF AND ANKYRIN REPEAT DOMAIN-CONTAINING"/>
    <property type="match status" value="1"/>
</dbReference>
<dbReference type="Pfam" id="PF00023">
    <property type="entry name" value="Ank"/>
    <property type="match status" value="1"/>
</dbReference>
<comment type="caution">
    <text evidence="8">The sequence shown here is derived from an EMBL/GenBank/DDBJ whole genome shotgun (WGS) entry which is preliminary data.</text>
</comment>
<dbReference type="Pfam" id="PF12075">
    <property type="entry name" value="KN_motif"/>
    <property type="match status" value="1"/>
</dbReference>
<dbReference type="SUPFAM" id="SSF48403">
    <property type="entry name" value="Ankyrin repeat"/>
    <property type="match status" value="1"/>
</dbReference>
<accession>A0AAD8CV14</accession>
<feature type="compositionally biased region" description="Basic and acidic residues" evidence="7">
    <location>
        <begin position="569"/>
        <end position="581"/>
    </location>
</feature>
<keyword evidence="2" id="KW-0677">Repeat</keyword>
<dbReference type="GO" id="GO:0005737">
    <property type="term" value="C:cytoplasm"/>
    <property type="evidence" value="ECO:0007669"/>
    <property type="project" value="TreeGrafter"/>
</dbReference>
<dbReference type="InterPro" id="IPR036770">
    <property type="entry name" value="Ankyrin_rpt-contain_sf"/>
</dbReference>
<sequence length="1026" mass="110275">MTQSVQLNQKPPDLGAPFLYKAQEEADQGGSYSVQTPYGFELDLDFLKYVEEIESGHKLRRAPLHSRRGSRAPKPASQPQQSPGGGGQISGCTSTESLSSCASEEGRVPPLPPPRARTISAPSESHPVSPPPSNNQPASASAKLPPQPPARNPRVERTLLETSLRLEQEQTQLHTQLRTLLHNGPCLQLADPPRAGLGPRGAGRSAAPLSPAPDFLASSSSQSPVQAVWSQMSPHNSGRSTPASAAVAQVAPQIPPSQLQMVREQMAAALRQLKEMEEQVKGVPALEKEIGELREERERLLVALREKTGGEGLSQGSCSAGEGDGGEGEAHKRTSSNSVRQSKLADLRRLTEKFGGSVGGKEEKERERHPQKSAVTAAAVVEVEKTSVAVGDAWRLEDTVFYYRTEVREAGVGTDAVELCEAGVGTEEIRVCEVGINVSVETQEASVWVMESLLGLRSEAEREIEILHDTIQSQQETIQALEGRLTQADQELAAMRSQEDKQKPKATQEKGVQAWPETASVQVEAAVLLTSKGVGGREDGSENTRSVAVDCRCEVKETGVGPDPALQPKDQEVQTDEERTTKKTVTSTGSQCEPPQGEIQKEDVQATPATVPQREEAVQEKRRVTTCPGVVSLKARPRRGDEEEGKKIAGLSTATGMLKSIMKKKGSSSTGEPGGSKKSLQFVGILNGGYESTSSEEEEEEEEEEEGSSSGAGDSTDSSDRETGALIETSEDELNVNMEDSDSDAEQTRPEQDGDVKEKFELSKKMREACLILKNHLNDDVNALKSKEVLSSTHTIQKEWFWVSSSRKALPSRVADYLMAFSEVSPALLRHVVNMVDGNGNTALHYSVSHSNFAIVGLLLDTGVCCVDHQNKAGYTAIMLAALAAVELEEDMKVVRKLFSLGNVNAKASQAGQTALMLAVSHGRQEMVRALLDCSANVNIQDDEGSTALMCASEHGRAEIVKLLLAQPGCDVSVTDNDGSNALSIALEAPHNDIAVLLYAHKNYAESQAAGSPKTTMKSHTSPTRP</sequence>
<feature type="compositionally biased region" description="Low complexity" evidence="7">
    <location>
        <begin position="192"/>
        <end position="209"/>
    </location>
</feature>
<feature type="compositionally biased region" description="Basic and acidic residues" evidence="7">
    <location>
        <begin position="746"/>
        <end position="756"/>
    </location>
</feature>
<feature type="compositionally biased region" description="Basic residues" evidence="7">
    <location>
        <begin position="58"/>
        <end position="71"/>
    </location>
</feature>
<feature type="compositionally biased region" description="Acidic residues" evidence="7">
    <location>
        <begin position="729"/>
        <end position="745"/>
    </location>
</feature>
<evidence type="ECO:0000256" key="2">
    <source>
        <dbReference type="ARBA" id="ARBA00022737"/>
    </source>
</evidence>
<feature type="repeat" description="ANK" evidence="5">
    <location>
        <begin position="911"/>
        <end position="943"/>
    </location>
</feature>
<dbReference type="AlphaFoldDB" id="A0AAD8CV14"/>
<evidence type="ECO:0000256" key="6">
    <source>
        <dbReference type="SAM" id="Coils"/>
    </source>
</evidence>
<evidence type="ECO:0000256" key="4">
    <source>
        <dbReference type="ARBA" id="ARBA00023054"/>
    </source>
</evidence>
<evidence type="ECO:0000256" key="7">
    <source>
        <dbReference type="SAM" id="MobiDB-lite"/>
    </source>
</evidence>
<feature type="region of interest" description="Disordered" evidence="7">
    <location>
        <begin position="58"/>
        <end position="153"/>
    </location>
</feature>
<reference evidence="8" key="1">
    <citation type="submission" date="2022-02" db="EMBL/GenBank/DDBJ databases">
        <title>Atlantic sturgeon de novo genome assembly.</title>
        <authorList>
            <person name="Stock M."/>
            <person name="Klopp C."/>
            <person name="Guiguen Y."/>
            <person name="Cabau C."/>
            <person name="Parinello H."/>
            <person name="Santidrian Yebra-Pimentel E."/>
            <person name="Kuhl H."/>
            <person name="Dirks R.P."/>
            <person name="Guessner J."/>
            <person name="Wuertz S."/>
            <person name="Du K."/>
            <person name="Schartl M."/>
        </authorList>
    </citation>
    <scope>NUCLEOTIDE SEQUENCE</scope>
    <source>
        <strain evidence="8">STURGEONOMICS-FGT-2020</strain>
        <tissue evidence="8">Whole blood</tissue>
    </source>
</reference>
<dbReference type="SMART" id="SM00248">
    <property type="entry name" value="ANK"/>
    <property type="match status" value="5"/>
</dbReference>
<dbReference type="PROSITE" id="PS50088">
    <property type="entry name" value="ANK_REPEAT"/>
    <property type="match status" value="3"/>
</dbReference>
<feature type="compositionally biased region" description="Acidic residues" evidence="7">
    <location>
        <begin position="694"/>
        <end position="707"/>
    </location>
</feature>
<feature type="region of interest" description="Disordered" evidence="7">
    <location>
        <begin position="191"/>
        <end position="220"/>
    </location>
</feature>
<evidence type="ECO:0000313" key="8">
    <source>
        <dbReference type="EMBL" id="KAK1156997.1"/>
    </source>
</evidence>
<evidence type="ECO:0000313" key="9">
    <source>
        <dbReference type="Proteomes" id="UP001230051"/>
    </source>
</evidence>
<dbReference type="Proteomes" id="UP001230051">
    <property type="component" value="Unassembled WGS sequence"/>
</dbReference>
<evidence type="ECO:0000256" key="1">
    <source>
        <dbReference type="ARBA" id="ARBA00022553"/>
    </source>
</evidence>
<protein>
    <submittedName>
        <fullName evidence="8">KN motif and ankyrin repeat domain-containing protein 3-like</fullName>
    </submittedName>
</protein>
<proteinExistence type="predicted"/>
<keyword evidence="4 6" id="KW-0175">Coiled coil</keyword>
<dbReference type="EMBL" id="JAGXEW010000026">
    <property type="protein sequence ID" value="KAK1156997.1"/>
    <property type="molecule type" value="Genomic_DNA"/>
</dbReference>
<feature type="compositionally biased region" description="Basic and acidic residues" evidence="7">
    <location>
        <begin position="638"/>
        <end position="647"/>
    </location>
</feature>
<gene>
    <name evidence="8" type="primary">KANK3</name>
    <name evidence="8" type="ORF">AOXY_G24554</name>
</gene>
<evidence type="ECO:0000256" key="3">
    <source>
        <dbReference type="ARBA" id="ARBA00023043"/>
    </source>
</evidence>
<dbReference type="Pfam" id="PF12796">
    <property type="entry name" value="Ank_2"/>
    <property type="match status" value="1"/>
</dbReference>